<dbReference type="Pfam" id="PF22995">
    <property type="entry name" value="C2CH-3rd_BIRD-IDD"/>
    <property type="match status" value="1"/>
</dbReference>
<keyword evidence="5" id="KW-0805">Transcription regulation</keyword>
<dbReference type="PROSITE" id="PS00028">
    <property type="entry name" value="ZINC_FINGER_C2H2_1"/>
    <property type="match status" value="1"/>
</dbReference>
<dbReference type="Proteomes" id="UP000596661">
    <property type="component" value="Chromosome 7"/>
</dbReference>
<keyword evidence="12" id="KW-1185">Reference proteome</keyword>
<evidence type="ECO:0000256" key="8">
    <source>
        <dbReference type="PROSITE-ProRule" id="PRU00042"/>
    </source>
</evidence>
<dbReference type="CDD" id="cd06222">
    <property type="entry name" value="RNase_H_like"/>
    <property type="match status" value="1"/>
</dbReference>
<dbReference type="InterPro" id="IPR031140">
    <property type="entry name" value="IDD1-16"/>
</dbReference>
<keyword evidence="3 8" id="KW-0863">Zinc-finger</keyword>
<dbReference type="AlphaFoldDB" id="A0A803Q3G0"/>
<dbReference type="EMBL" id="UZAU01000673">
    <property type="status" value="NOT_ANNOTATED_CDS"/>
    <property type="molecule type" value="Genomic_DNA"/>
</dbReference>
<evidence type="ECO:0000259" key="10">
    <source>
        <dbReference type="PROSITE" id="PS50157"/>
    </source>
</evidence>
<reference evidence="11" key="1">
    <citation type="submission" date="2018-11" db="EMBL/GenBank/DDBJ databases">
        <authorList>
            <person name="Grassa J C."/>
        </authorList>
    </citation>
    <scope>NUCLEOTIDE SEQUENCE [LARGE SCALE GENOMIC DNA]</scope>
</reference>
<evidence type="ECO:0000313" key="12">
    <source>
        <dbReference type="Proteomes" id="UP000596661"/>
    </source>
</evidence>
<keyword evidence="7" id="KW-0804">Transcription</keyword>
<dbReference type="Pfam" id="PF22996">
    <property type="entry name" value="C2H2-2nd_BIRD-IDD"/>
    <property type="match status" value="1"/>
</dbReference>
<dbReference type="GO" id="GO:0003677">
    <property type="term" value="F:DNA binding"/>
    <property type="evidence" value="ECO:0007669"/>
    <property type="project" value="UniProtKB-KW"/>
</dbReference>
<protein>
    <recommendedName>
        <fullName evidence="10">C2H2-type domain-containing protein</fullName>
    </recommendedName>
</protein>
<dbReference type="EnsemblPlants" id="evm.model.07.1649">
    <property type="protein sequence ID" value="cds.evm.model.07.1649"/>
    <property type="gene ID" value="evm.TU.07.1649"/>
</dbReference>
<dbReference type="InterPro" id="IPR013087">
    <property type="entry name" value="Znf_C2H2_type"/>
</dbReference>
<name>A0A803Q3G0_CANSA</name>
<evidence type="ECO:0000313" key="11">
    <source>
        <dbReference type="EnsemblPlants" id="cds.evm.model.07.1649"/>
    </source>
</evidence>
<accession>A0A803Q3G0</accession>
<dbReference type="GO" id="GO:0005634">
    <property type="term" value="C:nucleus"/>
    <property type="evidence" value="ECO:0007669"/>
    <property type="project" value="TreeGrafter"/>
</dbReference>
<feature type="coiled-coil region" evidence="9">
    <location>
        <begin position="518"/>
        <end position="552"/>
    </location>
</feature>
<dbReference type="InterPro" id="IPR055186">
    <property type="entry name" value="C2H2-2nd_BIRD-IDD"/>
</dbReference>
<dbReference type="PANTHER" id="PTHR10593:SF10">
    <property type="entry name" value="OS08G0467100 PROTEIN"/>
    <property type="match status" value="1"/>
</dbReference>
<dbReference type="InterPro" id="IPR036236">
    <property type="entry name" value="Znf_C2H2_sf"/>
</dbReference>
<keyword evidence="6" id="KW-0238">DNA-binding</keyword>
<dbReference type="FunFam" id="3.30.160.60:FF:000554">
    <property type="entry name" value="protein indeterminate-domain 12-like"/>
    <property type="match status" value="1"/>
</dbReference>
<feature type="domain" description="C2H2-type" evidence="10">
    <location>
        <begin position="225"/>
        <end position="247"/>
    </location>
</feature>
<dbReference type="GO" id="GO:0008270">
    <property type="term" value="F:zinc ion binding"/>
    <property type="evidence" value="ECO:0007669"/>
    <property type="project" value="UniProtKB-KW"/>
</dbReference>
<evidence type="ECO:0000256" key="4">
    <source>
        <dbReference type="ARBA" id="ARBA00022833"/>
    </source>
</evidence>
<evidence type="ECO:0000256" key="7">
    <source>
        <dbReference type="ARBA" id="ARBA00023163"/>
    </source>
</evidence>
<dbReference type="Pfam" id="PF13456">
    <property type="entry name" value="RVT_3"/>
    <property type="match status" value="1"/>
</dbReference>
<dbReference type="SUPFAM" id="SSF57667">
    <property type="entry name" value="beta-beta-alpha zinc fingers"/>
    <property type="match status" value="1"/>
</dbReference>
<keyword evidence="4" id="KW-0862">Zinc</keyword>
<dbReference type="GO" id="GO:0004523">
    <property type="term" value="F:RNA-DNA hybrid ribonuclease activity"/>
    <property type="evidence" value="ECO:0007669"/>
    <property type="project" value="InterPro"/>
</dbReference>
<dbReference type="InterPro" id="IPR002156">
    <property type="entry name" value="RNaseH_domain"/>
</dbReference>
<evidence type="ECO:0000256" key="9">
    <source>
        <dbReference type="SAM" id="Coils"/>
    </source>
</evidence>
<evidence type="ECO:0000256" key="3">
    <source>
        <dbReference type="ARBA" id="ARBA00022771"/>
    </source>
</evidence>
<proteinExistence type="predicted"/>
<evidence type="ECO:0000256" key="6">
    <source>
        <dbReference type="ARBA" id="ARBA00023125"/>
    </source>
</evidence>
<evidence type="ECO:0000256" key="5">
    <source>
        <dbReference type="ARBA" id="ARBA00023015"/>
    </source>
</evidence>
<dbReference type="PANTHER" id="PTHR10593">
    <property type="entry name" value="SERINE/THREONINE-PROTEIN KINASE RIO"/>
    <property type="match status" value="1"/>
</dbReference>
<dbReference type="InterPro" id="IPR055187">
    <property type="entry name" value="C2CH-3rd_BIRD-IDD"/>
</dbReference>
<dbReference type="GO" id="GO:0003700">
    <property type="term" value="F:DNA-binding transcription factor activity"/>
    <property type="evidence" value="ECO:0007669"/>
    <property type="project" value="TreeGrafter"/>
</dbReference>
<organism evidence="11 12">
    <name type="scientific">Cannabis sativa</name>
    <name type="common">Hemp</name>
    <name type="synonym">Marijuana</name>
    <dbReference type="NCBI Taxonomy" id="3483"/>
    <lineage>
        <taxon>Eukaryota</taxon>
        <taxon>Viridiplantae</taxon>
        <taxon>Streptophyta</taxon>
        <taxon>Embryophyta</taxon>
        <taxon>Tracheophyta</taxon>
        <taxon>Spermatophyta</taxon>
        <taxon>Magnoliopsida</taxon>
        <taxon>eudicotyledons</taxon>
        <taxon>Gunneridae</taxon>
        <taxon>Pentapetalae</taxon>
        <taxon>rosids</taxon>
        <taxon>fabids</taxon>
        <taxon>Rosales</taxon>
        <taxon>Cannabaceae</taxon>
        <taxon>Cannabis</taxon>
    </lineage>
</organism>
<keyword evidence="2" id="KW-0677">Repeat</keyword>
<reference evidence="11" key="2">
    <citation type="submission" date="2021-03" db="UniProtKB">
        <authorList>
            <consortium name="EnsemblPlants"/>
        </authorList>
    </citation>
    <scope>IDENTIFICATION</scope>
</reference>
<keyword evidence="9" id="KW-0175">Coiled coil</keyword>
<dbReference type="SMART" id="SM00355">
    <property type="entry name" value="ZnF_C2H2"/>
    <property type="match status" value="3"/>
</dbReference>
<sequence>MMQQPGVWERMKEMEAKLNGLLEKDEQYWRQRSRALWLQWGDRNTKYFHHKASARRKKNEIKGLHDHMGVWQDDKVVVCKIVEDYYAKLFTSSDINVAVLDEVLSVVQPKGEGLASVSSVVRDHNGCISRAAVRIVGHALSPLHAELLAIADGLTVGLQQKLSSFMVETDCLQAVNLVMKDDGGCRDVDGLIAHIRDLLLALTLPAQDAEVVSLSPKTLLESDRYVCEICNQGFQRDQNLQMHRRRHKVPWKLLKRETQEVKKRVFVCPEPSCLHHDPCHALGDLVGIKKHFRRKHSNHKQWVCDKCSKGYAVQSDYKAHLKTCGTRGHSCDCGRVFSRVESFIEHQDSCTVRQVRPELQALQPASATAATTAAGCSSRTASSTSPSSDANFSNSKGNHRLLMINLPKPNELLPNMFLNNNNIKNQQSLLELQLLPSTNSSDAVGGVSNQNSSEENYASTHLKLSIGSNNNNLEGGGGENNQGAEVCRMRDLANDEMKLAMAEKTYAEEARREAKRLIEMAEMEFTNAKRIRQQAQAELEKAQLLREQATKKISSTILQITCQACKQHFQTTPLGPSDETTSLAMSYMSLEDKITHHAKEVFYVGLLQETLRNKMVHNNIELTLVLTVHYARDYLGMFHNKQASVKASPCWEATGIPSGGIESGPCPLQMIPKWNPLNLIISKSIQMPLLGKCSSLGIW</sequence>
<dbReference type="InterPro" id="IPR044730">
    <property type="entry name" value="RNase_H-like_dom_plant"/>
</dbReference>
<evidence type="ECO:0000256" key="1">
    <source>
        <dbReference type="ARBA" id="ARBA00022723"/>
    </source>
</evidence>
<keyword evidence="1" id="KW-0479">Metal-binding</keyword>
<evidence type="ECO:0000256" key="2">
    <source>
        <dbReference type="ARBA" id="ARBA00022737"/>
    </source>
</evidence>
<dbReference type="Gramene" id="evm.model.07.1649">
    <property type="protein sequence ID" value="cds.evm.model.07.1649"/>
    <property type="gene ID" value="evm.TU.07.1649"/>
</dbReference>
<dbReference type="PROSITE" id="PS50157">
    <property type="entry name" value="ZINC_FINGER_C2H2_2"/>
    <property type="match status" value="1"/>
</dbReference>
<dbReference type="Gene3D" id="3.30.160.60">
    <property type="entry name" value="Classic Zinc Finger"/>
    <property type="match status" value="2"/>
</dbReference>